<keyword evidence="2" id="KW-0472">Membrane</keyword>
<evidence type="ECO:0000313" key="5">
    <source>
        <dbReference type="Proteomes" id="UP001497623"/>
    </source>
</evidence>
<feature type="chain" id="PRO_5043920812" evidence="3">
    <location>
        <begin position="22"/>
        <end position="593"/>
    </location>
</feature>
<dbReference type="Proteomes" id="UP001497623">
    <property type="component" value="Unassembled WGS sequence"/>
</dbReference>
<dbReference type="AlphaFoldDB" id="A0AAV2RNS4"/>
<feature type="region of interest" description="Disordered" evidence="1">
    <location>
        <begin position="534"/>
        <end position="593"/>
    </location>
</feature>
<sequence>MGLFLNICVFTLAIEIELCSTISHSAPGYYGMPCENSLQCNGNDYSYYDSNHYECLTGRCNCTNEGSLVHFDKDRNQFVCDLYGEPRCLAYSEETDCGANAYCQSRANFHRKWYQAVFRCVCDEGYKMLDWKCHKAVSVAVNELCRLQDDGTINYCDVDANKTCLTSHNTNKCICYKDHFYDSENDVCMTKEMYIEKYNSKAMARFSETCDKMDSPKFCDDNSNMTCKSNICECYNNYFHDLHTNSCLHRTDFILKYNEKALRFNDYCEPKTYDAHPKFCNEAANIFCRNNYCLCKEDYHIDIEVDICLSKEQLIQKYGENVTAGPLDYCDEKHNNGLPKFCGDNANCQSSMCICSVNYHGNFTTKRCELTTNDTLLLRWTHGLYCNYDSECIEGLTCYEHRCACPYPCKYVDHFVACDCGEVSALEGANYAIIVGTMGSIFIVVFWILIIEDAIKKQSKIEYQATSQLNDNPNYDIQLDSTERISYNLTRPSNHLRTYRHSPRSATESNNPVSVEINATTNVPLLSVNTSNFNSTTNVNSVPSNPTTISHESSGPMQDSDNARNSTLSQGVQNPSDEPPSYSSLFPPPYTSQ</sequence>
<organism evidence="4 5">
    <name type="scientific">Meganyctiphanes norvegica</name>
    <name type="common">Northern krill</name>
    <name type="synonym">Thysanopoda norvegica</name>
    <dbReference type="NCBI Taxonomy" id="48144"/>
    <lineage>
        <taxon>Eukaryota</taxon>
        <taxon>Metazoa</taxon>
        <taxon>Ecdysozoa</taxon>
        <taxon>Arthropoda</taxon>
        <taxon>Crustacea</taxon>
        <taxon>Multicrustacea</taxon>
        <taxon>Malacostraca</taxon>
        <taxon>Eumalacostraca</taxon>
        <taxon>Eucarida</taxon>
        <taxon>Euphausiacea</taxon>
        <taxon>Euphausiidae</taxon>
        <taxon>Meganyctiphanes</taxon>
    </lineage>
</organism>
<evidence type="ECO:0000256" key="2">
    <source>
        <dbReference type="SAM" id="Phobius"/>
    </source>
</evidence>
<accession>A0AAV2RNS4</accession>
<protein>
    <submittedName>
        <fullName evidence="4">Uncharacterized protein</fullName>
    </submittedName>
</protein>
<evidence type="ECO:0000256" key="3">
    <source>
        <dbReference type="SAM" id="SignalP"/>
    </source>
</evidence>
<keyword evidence="5" id="KW-1185">Reference proteome</keyword>
<comment type="caution">
    <text evidence="4">The sequence shown here is derived from an EMBL/GenBank/DDBJ whole genome shotgun (WGS) entry which is preliminary data.</text>
</comment>
<keyword evidence="2" id="KW-1133">Transmembrane helix</keyword>
<dbReference type="EMBL" id="CAXKWB010026876">
    <property type="protein sequence ID" value="CAL4130813.1"/>
    <property type="molecule type" value="Genomic_DNA"/>
</dbReference>
<feature type="signal peptide" evidence="3">
    <location>
        <begin position="1"/>
        <end position="21"/>
    </location>
</feature>
<reference evidence="4 5" key="1">
    <citation type="submission" date="2024-05" db="EMBL/GenBank/DDBJ databases">
        <authorList>
            <person name="Wallberg A."/>
        </authorList>
    </citation>
    <scope>NUCLEOTIDE SEQUENCE [LARGE SCALE GENOMIC DNA]</scope>
</reference>
<evidence type="ECO:0000256" key="1">
    <source>
        <dbReference type="SAM" id="MobiDB-lite"/>
    </source>
</evidence>
<name>A0AAV2RNS4_MEGNR</name>
<feature type="compositionally biased region" description="Polar residues" evidence="1">
    <location>
        <begin position="549"/>
        <end position="576"/>
    </location>
</feature>
<proteinExistence type="predicted"/>
<feature type="compositionally biased region" description="Low complexity" evidence="1">
    <location>
        <begin position="534"/>
        <end position="548"/>
    </location>
</feature>
<keyword evidence="2" id="KW-0812">Transmembrane</keyword>
<feature type="transmembrane region" description="Helical" evidence="2">
    <location>
        <begin position="431"/>
        <end position="451"/>
    </location>
</feature>
<evidence type="ECO:0000313" key="4">
    <source>
        <dbReference type="EMBL" id="CAL4130813.1"/>
    </source>
</evidence>
<feature type="compositionally biased region" description="Polar residues" evidence="1">
    <location>
        <begin position="504"/>
        <end position="514"/>
    </location>
</feature>
<keyword evidence="3" id="KW-0732">Signal</keyword>
<feature type="region of interest" description="Disordered" evidence="1">
    <location>
        <begin position="491"/>
        <end position="514"/>
    </location>
</feature>
<gene>
    <name evidence="4" type="ORF">MNOR_LOCUS26641</name>
</gene>